<dbReference type="AlphaFoldDB" id="A0A6A3GDL8"/>
<dbReference type="CDD" id="cd09272">
    <property type="entry name" value="RNase_HI_RT_Ty1"/>
    <property type="match status" value="1"/>
</dbReference>
<dbReference type="PANTHER" id="PTHR11439:SF491">
    <property type="entry name" value="INTEGRASE CATALYTIC DOMAIN-CONTAINING PROTEIN"/>
    <property type="match status" value="1"/>
</dbReference>
<comment type="caution">
    <text evidence="1">The sequence shown here is derived from an EMBL/GenBank/DDBJ whole genome shotgun (WGS) entry which is preliminary data.</text>
</comment>
<dbReference type="EMBL" id="QXFV01009527">
    <property type="protein sequence ID" value="KAE8954930.1"/>
    <property type="molecule type" value="Genomic_DNA"/>
</dbReference>
<gene>
    <name evidence="1" type="ORF">PR001_g32299</name>
    <name evidence="2" type="ORF">PR003_g33338</name>
</gene>
<proteinExistence type="predicted"/>
<keyword evidence="4" id="KW-1185">Reference proteome</keyword>
<organism evidence="1 3">
    <name type="scientific">Phytophthora rubi</name>
    <dbReference type="NCBI Taxonomy" id="129364"/>
    <lineage>
        <taxon>Eukaryota</taxon>
        <taxon>Sar</taxon>
        <taxon>Stramenopiles</taxon>
        <taxon>Oomycota</taxon>
        <taxon>Peronosporomycetes</taxon>
        <taxon>Peronosporales</taxon>
        <taxon>Peronosporaceae</taxon>
        <taxon>Phytophthora</taxon>
    </lineage>
</organism>
<dbReference type="Proteomes" id="UP000429607">
    <property type="component" value="Unassembled WGS sequence"/>
</dbReference>
<protein>
    <recommendedName>
        <fullName evidence="5">Reverse transcriptase Ty1/copia-type domain-containing protein</fullName>
    </recommendedName>
</protein>
<evidence type="ECO:0000313" key="4">
    <source>
        <dbReference type="Proteomes" id="UP000434957"/>
    </source>
</evidence>
<evidence type="ECO:0000313" key="1">
    <source>
        <dbReference type="EMBL" id="KAE8954930.1"/>
    </source>
</evidence>
<dbReference type="PANTHER" id="PTHR11439">
    <property type="entry name" value="GAG-POL-RELATED RETROTRANSPOSON"/>
    <property type="match status" value="1"/>
</dbReference>
<dbReference type="EMBL" id="QXFT01009272">
    <property type="protein sequence ID" value="KAE9262955.1"/>
    <property type="molecule type" value="Genomic_DNA"/>
</dbReference>
<evidence type="ECO:0008006" key="5">
    <source>
        <dbReference type="Google" id="ProtNLM"/>
    </source>
</evidence>
<evidence type="ECO:0000313" key="3">
    <source>
        <dbReference type="Proteomes" id="UP000429607"/>
    </source>
</evidence>
<dbReference type="Proteomes" id="UP000434957">
    <property type="component" value="Unassembled WGS sequence"/>
</dbReference>
<evidence type="ECO:0000313" key="2">
    <source>
        <dbReference type="EMBL" id="KAE9262955.1"/>
    </source>
</evidence>
<sequence>MEVNARFEPLGENEDSDTSFPYREAIGMLMYLATSTRPDLAFALSQLCRFVAKPSHKHVGALKRVLRYLAGTENYGITYTRQAAELKSVVLEGYCDSDWGNDPETRKSTTGLVFTLAGGAVSWMSRRQTIVALSTAEAEYVAACEAAMEAVSESNILQEILPQQDVKLRIGMDSQAALVMATNPTYSRRTRHIELRWHYVREQVEKGVIDLHKVCGDVNPADMFTKPLDKLRLKRMLALAGIGGVD</sequence>
<name>A0A6A3GDL8_9STRA</name>
<accession>A0A6A3GDL8</accession>
<reference evidence="1 3" key="1">
    <citation type="submission" date="2018-09" db="EMBL/GenBank/DDBJ databases">
        <title>Genomic investigation of the strawberry pathogen Phytophthora fragariae indicates pathogenicity is determined by transcriptional variation in three key races.</title>
        <authorList>
            <person name="Adams T.M."/>
            <person name="Armitage A.D."/>
            <person name="Sobczyk M.K."/>
            <person name="Bates H.J."/>
            <person name="Dunwell J.M."/>
            <person name="Nellist C.F."/>
            <person name="Harrison R.J."/>
        </authorList>
    </citation>
    <scope>NUCLEOTIDE SEQUENCE [LARGE SCALE GENOMIC DNA]</scope>
    <source>
        <strain evidence="1 3">SCRP249</strain>
        <strain evidence="2 4">SCRP333</strain>
    </source>
</reference>